<evidence type="ECO:0000256" key="3">
    <source>
        <dbReference type="ARBA" id="ARBA00007958"/>
    </source>
</evidence>
<dbReference type="Pfam" id="PF13242">
    <property type="entry name" value="Hydrolase_like"/>
    <property type="match status" value="1"/>
</dbReference>
<dbReference type="RefSeq" id="WP_260904730.1">
    <property type="nucleotide sequence ID" value="NZ_JAOCZP010000005.1"/>
</dbReference>
<keyword evidence="13" id="KW-1185">Reference proteome</keyword>
<dbReference type="GO" id="GO:0016787">
    <property type="term" value="F:hydrolase activity"/>
    <property type="evidence" value="ECO:0007669"/>
    <property type="project" value="UniProtKB-KW"/>
</dbReference>
<dbReference type="SUPFAM" id="SSF56784">
    <property type="entry name" value="HAD-like"/>
    <property type="match status" value="1"/>
</dbReference>
<dbReference type="NCBIfam" id="TIGR01458">
    <property type="entry name" value="HAD-SF-IIA-hyp3"/>
    <property type="match status" value="1"/>
</dbReference>
<dbReference type="EMBL" id="JAOCZP010000005">
    <property type="protein sequence ID" value="MCT7376620.1"/>
    <property type="molecule type" value="Genomic_DNA"/>
</dbReference>
<dbReference type="Pfam" id="PF13344">
    <property type="entry name" value="Hydrolase_6"/>
    <property type="match status" value="1"/>
</dbReference>
<name>A0ABT2LPZ4_9HYPH</name>
<keyword evidence="5" id="KW-0963">Cytoplasm</keyword>
<evidence type="ECO:0000256" key="1">
    <source>
        <dbReference type="ARBA" id="ARBA00001946"/>
    </source>
</evidence>
<evidence type="ECO:0000256" key="11">
    <source>
        <dbReference type="ARBA" id="ARBA00047820"/>
    </source>
</evidence>
<evidence type="ECO:0000256" key="4">
    <source>
        <dbReference type="ARBA" id="ARBA00012146"/>
    </source>
</evidence>
<evidence type="ECO:0000256" key="9">
    <source>
        <dbReference type="ARBA" id="ARBA00037258"/>
    </source>
</evidence>
<comment type="caution">
    <text evidence="12">The sequence shown here is derived from an EMBL/GenBank/DDBJ whole genome shotgun (WGS) entry which is preliminary data.</text>
</comment>
<keyword evidence="6" id="KW-0479">Metal-binding</keyword>
<dbReference type="NCBIfam" id="TIGR01460">
    <property type="entry name" value="HAD-SF-IIA"/>
    <property type="match status" value="1"/>
</dbReference>
<gene>
    <name evidence="12" type="ORF">N5A92_16415</name>
</gene>
<comment type="similarity">
    <text evidence="3">Belongs to the HAD-like hydrolase superfamily.</text>
</comment>
<comment type="cofactor">
    <cofactor evidence="1">
        <name>Mg(2+)</name>
        <dbReference type="ChEBI" id="CHEBI:18420"/>
    </cofactor>
</comment>
<evidence type="ECO:0000313" key="12">
    <source>
        <dbReference type="EMBL" id="MCT7376620.1"/>
    </source>
</evidence>
<dbReference type="Gene3D" id="3.40.50.1000">
    <property type="entry name" value="HAD superfamily/HAD-like"/>
    <property type="match status" value="2"/>
</dbReference>
<organism evidence="12 13">
    <name type="scientific">Chelativorans salis</name>
    <dbReference type="NCBI Taxonomy" id="2978478"/>
    <lineage>
        <taxon>Bacteria</taxon>
        <taxon>Pseudomonadati</taxon>
        <taxon>Pseudomonadota</taxon>
        <taxon>Alphaproteobacteria</taxon>
        <taxon>Hyphomicrobiales</taxon>
        <taxon>Phyllobacteriaceae</taxon>
        <taxon>Chelativorans</taxon>
    </lineage>
</organism>
<evidence type="ECO:0000256" key="6">
    <source>
        <dbReference type="ARBA" id="ARBA00022723"/>
    </source>
</evidence>
<keyword evidence="8" id="KW-0460">Magnesium</keyword>
<dbReference type="PANTHER" id="PTHR19288">
    <property type="entry name" value="4-NITROPHENYLPHOSPHATASE-RELATED"/>
    <property type="match status" value="1"/>
</dbReference>
<evidence type="ECO:0000256" key="7">
    <source>
        <dbReference type="ARBA" id="ARBA00022801"/>
    </source>
</evidence>
<evidence type="ECO:0000313" key="13">
    <source>
        <dbReference type="Proteomes" id="UP001320831"/>
    </source>
</evidence>
<keyword evidence="7 12" id="KW-0378">Hydrolase</keyword>
<dbReference type="Proteomes" id="UP001320831">
    <property type="component" value="Unassembled WGS sequence"/>
</dbReference>
<sequence length="258" mass="27563">MIKGVLLDLAGVVYDGEKPIAGAAEAIGRLRGAGVPLRFVSNTTRSTKKAILVRLDRLGVAVTEDELFTPAIAAREWLLKHSCSPHLLVHPKLEPDLLGLPEGRRHAVVVGDVGEALDYSKLNAAFRKLSEGAEFLALANNRMFKDADGKPSLDAGPFVAALEFASQRHAIVLGKPSAEFFGMALTSMNCRPEEAVMVGDDAENDIAGSLRAGLSCALLVRTGKYRVGDEARFVPKPTALVDDLPAAAKWILKRKDGG</sequence>
<protein>
    <recommendedName>
        <fullName evidence="10">Phospholysine phosphohistidine inorganic pyrophosphate phosphatase</fullName>
        <ecNumber evidence="4">3.6.1.1</ecNumber>
    </recommendedName>
</protein>
<evidence type="ECO:0000256" key="5">
    <source>
        <dbReference type="ARBA" id="ARBA00022490"/>
    </source>
</evidence>
<comment type="function">
    <text evidence="9">Phosphatase that hydrolyzes imidodiphosphate, 3-phosphohistidine and 6-phospholysine. Has broad substrate specificity and can also hydrolyze inorganic diphosphate, but with lower efficiency.</text>
</comment>
<comment type="subcellular location">
    <subcellularLocation>
        <location evidence="2">Cytoplasm</location>
    </subcellularLocation>
</comment>
<dbReference type="EC" id="3.6.1.1" evidence="4"/>
<dbReference type="InterPro" id="IPR006357">
    <property type="entry name" value="HAD-SF_hydro_IIA"/>
</dbReference>
<accession>A0ABT2LPZ4</accession>
<dbReference type="InterPro" id="IPR006355">
    <property type="entry name" value="LHPP/HDHD2"/>
</dbReference>
<evidence type="ECO:0000256" key="10">
    <source>
        <dbReference type="ARBA" id="ARBA00039357"/>
    </source>
</evidence>
<dbReference type="InterPro" id="IPR023214">
    <property type="entry name" value="HAD_sf"/>
</dbReference>
<dbReference type="InterPro" id="IPR036412">
    <property type="entry name" value="HAD-like_sf"/>
</dbReference>
<proteinExistence type="inferred from homology"/>
<dbReference type="PANTHER" id="PTHR19288:SF44">
    <property type="entry name" value="PHOSPHOLYSINE PHOSPHOHISTIDINE INORGANIC PYROPHOSPHATE PHOSPHATASE"/>
    <property type="match status" value="1"/>
</dbReference>
<reference evidence="12 13" key="1">
    <citation type="submission" date="2022-09" db="EMBL/GenBank/DDBJ databases">
        <title>Chelativorans salina sp. nov., a novel slightly halophilic bacterium isolated from a saline lake sediment enrichment.</title>
        <authorList>
            <person name="Gao L."/>
            <person name="Fang B.-Z."/>
            <person name="Li W.-J."/>
        </authorList>
    </citation>
    <scope>NUCLEOTIDE SEQUENCE [LARGE SCALE GENOMIC DNA]</scope>
    <source>
        <strain evidence="12 13">EGI FJ00035</strain>
    </source>
</reference>
<comment type="catalytic activity">
    <reaction evidence="11">
        <text>diphosphate + H2O = 2 phosphate + H(+)</text>
        <dbReference type="Rhea" id="RHEA:24576"/>
        <dbReference type="ChEBI" id="CHEBI:15377"/>
        <dbReference type="ChEBI" id="CHEBI:15378"/>
        <dbReference type="ChEBI" id="CHEBI:33019"/>
        <dbReference type="ChEBI" id="CHEBI:43474"/>
        <dbReference type="EC" id="3.6.1.1"/>
    </reaction>
</comment>
<evidence type="ECO:0000256" key="8">
    <source>
        <dbReference type="ARBA" id="ARBA00022842"/>
    </source>
</evidence>
<evidence type="ECO:0000256" key="2">
    <source>
        <dbReference type="ARBA" id="ARBA00004496"/>
    </source>
</evidence>